<dbReference type="EMBL" id="MCRM02000012">
    <property type="protein sequence ID" value="PNV74638.1"/>
    <property type="molecule type" value="Genomic_DNA"/>
</dbReference>
<accession>A0ABX4YHA9</accession>
<protein>
    <submittedName>
        <fullName evidence="3">Flagellar hook-length control protein FliK</fullName>
    </submittedName>
</protein>
<feature type="compositionally biased region" description="Acidic residues" evidence="1">
    <location>
        <begin position="76"/>
        <end position="98"/>
    </location>
</feature>
<feature type="compositionally biased region" description="Low complexity" evidence="1">
    <location>
        <begin position="295"/>
        <end position="312"/>
    </location>
</feature>
<feature type="compositionally biased region" description="Basic and acidic residues" evidence="1">
    <location>
        <begin position="477"/>
        <end position="498"/>
    </location>
</feature>
<dbReference type="RefSeq" id="WP_010413940.1">
    <property type="nucleotide sequence ID" value="NZ_MCRM02000012.1"/>
</dbReference>
<feature type="compositionally biased region" description="Low complexity" evidence="1">
    <location>
        <begin position="18"/>
        <end position="30"/>
    </location>
</feature>
<dbReference type="Pfam" id="PF02120">
    <property type="entry name" value="Flg_hook"/>
    <property type="match status" value="1"/>
</dbReference>
<feature type="compositionally biased region" description="Basic and acidic residues" evidence="1">
    <location>
        <begin position="313"/>
        <end position="326"/>
    </location>
</feature>
<dbReference type="InterPro" id="IPR021136">
    <property type="entry name" value="Flagellar_hook_control-like_C"/>
</dbReference>
<keyword evidence="3" id="KW-0282">Flagellum</keyword>
<proteinExistence type="predicted"/>
<dbReference type="Gene3D" id="3.30.750.140">
    <property type="match status" value="1"/>
</dbReference>
<feature type="region of interest" description="Disordered" evidence="1">
    <location>
        <begin position="191"/>
        <end position="337"/>
    </location>
</feature>
<feature type="compositionally biased region" description="Polar residues" evidence="1">
    <location>
        <begin position="499"/>
        <end position="513"/>
    </location>
</feature>
<feature type="region of interest" description="Disordered" evidence="1">
    <location>
        <begin position="1"/>
        <end position="98"/>
    </location>
</feature>
<comment type="caution">
    <text evidence="3">The sequence shown here is derived from an EMBL/GenBank/DDBJ whole genome shotgun (WGS) entry which is preliminary data.</text>
</comment>
<name>A0ABX4YHA9_9LEPT</name>
<evidence type="ECO:0000313" key="4">
    <source>
        <dbReference type="Proteomes" id="UP000094669"/>
    </source>
</evidence>
<evidence type="ECO:0000256" key="1">
    <source>
        <dbReference type="SAM" id="MobiDB-lite"/>
    </source>
</evidence>
<evidence type="ECO:0000313" key="3">
    <source>
        <dbReference type="EMBL" id="PNV74638.1"/>
    </source>
</evidence>
<feature type="compositionally biased region" description="Polar residues" evidence="1">
    <location>
        <begin position="327"/>
        <end position="337"/>
    </location>
</feature>
<gene>
    <name evidence="3" type="ORF">BES34_012950</name>
</gene>
<dbReference type="Proteomes" id="UP000094669">
    <property type="component" value="Unassembled WGS sequence"/>
</dbReference>
<feature type="compositionally biased region" description="Basic and acidic residues" evidence="1">
    <location>
        <begin position="283"/>
        <end position="294"/>
    </location>
</feature>
<keyword evidence="3" id="KW-0966">Cell projection</keyword>
<feature type="region of interest" description="Disordered" evidence="1">
    <location>
        <begin position="124"/>
        <end position="158"/>
    </location>
</feature>
<organism evidence="3 4">
    <name type="scientific">Leptospira inadai serovar Lyme</name>
    <dbReference type="NCBI Taxonomy" id="293084"/>
    <lineage>
        <taxon>Bacteria</taxon>
        <taxon>Pseudomonadati</taxon>
        <taxon>Spirochaetota</taxon>
        <taxon>Spirochaetia</taxon>
        <taxon>Leptospirales</taxon>
        <taxon>Leptospiraceae</taxon>
        <taxon>Leptospira</taxon>
    </lineage>
</organism>
<dbReference type="CDD" id="cd17470">
    <property type="entry name" value="T3SS_Flik_C"/>
    <property type="match status" value="1"/>
</dbReference>
<reference evidence="3" key="1">
    <citation type="submission" date="2018-01" db="EMBL/GenBank/DDBJ databases">
        <title>Genomic characterization of Leptospira inadai serogroup Lyme isolated from captured rat in Brazil and comparative analysis with human reference strain.</title>
        <authorList>
            <person name="Moreno L.Z."/>
            <person name="Loureiro A.P."/>
            <person name="Miraglia F."/>
            <person name="Kremer F.S."/>
            <person name="Eslabao M.R."/>
            <person name="Dellagostin O.A."/>
            <person name="Lilenbaum W."/>
            <person name="Moreno A.M."/>
        </authorList>
    </citation>
    <scope>NUCLEOTIDE SEQUENCE [LARGE SCALE GENOMIC DNA]</scope>
    <source>
        <strain evidence="3">M34/99</strain>
    </source>
</reference>
<feature type="compositionally biased region" description="Acidic residues" evidence="1">
    <location>
        <begin position="145"/>
        <end position="158"/>
    </location>
</feature>
<feature type="compositionally biased region" description="Polar residues" evidence="1">
    <location>
        <begin position="124"/>
        <end position="133"/>
    </location>
</feature>
<keyword evidence="3" id="KW-0969">Cilium</keyword>
<feature type="domain" description="Flagellar hook-length control protein-like C-terminal" evidence="2">
    <location>
        <begin position="392"/>
        <end position="464"/>
    </location>
</feature>
<feature type="compositionally biased region" description="Basic and acidic residues" evidence="1">
    <location>
        <begin position="201"/>
        <end position="215"/>
    </location>
</feature>
<feature type="compositionally biased region" description="Basic and acidic residues" evidence="1">
    <location>
        <begin position="223"/>
        <end position="266"/>
    </location>
</feature>
<keyword evidence="4" id="KW-1185">Reference proteome</keyword>
<feature type="compositionally biased region" description="Basic and acidic residues" evidence="1">
    <location>
        <begin position="134"/>
        <end position="144"/>
    </location>
</feature>
<dbReference type="InterPro" id="IPR038610">
    <property type="entry name" value="FliK-like_C_sf"/>
</dbReference>
<sequence>MQIRTDQSPREEVKMTNSESKSAAAASEKSPQAGLNFMDLMKSIQLRSQQALEEGQKPEGEIKSNQPEMNPSEAGLFDEIEEEQKDDSEIEHEDSEEIVSAADEEKEFAEIYSILNSFSESIQTKDTQFSKTIKNPEKSEKIKEEDSELDWESETEEEPPFIVRMTAFLQSLEPKKVISFDKDEEIPAAQLQATRKAVKPQAKEETPAKDSKQEQTDIISLAKSEDKKNVKEVRTQRPTEKESLESGLRNLEEVHKFSKPANEEKSISPLREVGKENPALESENVKITRDKKSESLSQISKSSSIKVPASEDSSSKGDSTGKDRQNSESSYRQGNETTFSLLKAGMGMMEKEAASVSSSFDKGRSTNSSSLDKGVVRENFQRLVQSAKLHIVENGKSEATLRLNPQELGRVSLRISVEDDRVQGRIFVESEEVKRMFTGDLEQLKRDFKDQGLVLESLLVEVEESGLFSFFDGDSSGARDRETEGLSLGSDRKNKDSESLSQLDSTEISQTAEKNTERRLNVLV</sequence>
<feature type="region of interest" description="Disordered" evidence="1">
    <location>
        <begin position="476"/>
        <end position="517"/>
    </location>
</feature>
<evidence type="ECO:0000259" key="2">
    <source>
        <dbReference type="Pfam" id="PF02120"/>
    </source>
</evidence>